<sequence length="227" mass="24496">MADAFGIDRTAALARVDSGQVGSIRWTTVNGIGRRFVCAPCNNGWMNALEHEMATASLWTSSSDEPLGEHRAQVVRNWAFKTHLILCYVEGNAGKFADPDVDDAVVPPLSLARAIYEKRYDDLAELAVGLAINGASTDFAYEFGTPGVMTVGGVERKNGITAPASIISIGRLQMWVVTPLPIGFNLFVADGVKACEASVTVNELPPLDAVGNLRQIRVDYEDEWPSP</sequence>
<keyword evidence="2" id="KW-1185">Reference proteome</keyword>
<comment type="caution">
    <text evidence="1">The sequence shown here is derived from an EMBL/GenBank/DDBJ whole genome shotgun (WGS) entry which is preliminary data.</text>
</comment>
<reference evidence="1" key="1">
    <citation type="submission" date="2019-09" db="EMBL/GenBank/DDBJ databases">
        <authorList>
            <person name="Li J."/>
        </authorList>
    </citation>
    <scope>NUCLEOTIDE SEQUENCE [LARGE SCALE GENOMIC DNA]</scope>
    <source>
        <strain evidence="1">JCM 14732</strain>
    </source>
</reference>
<organism evidence="1 2">
    <name type="scientific">Aeromicrobium ginsengisoli</name>
    <dbReference type="NCBI Taxonomy" id="363867"/>
    <lineage>
        <taxon>Bacteria</taxon>
        <taxon>Bacillati</taxon>
        <taxon>Actinomycetota</taxon>
        <taxon>Actinomycetes</taxon>
        <taxon>Propionibacteriales</taxon>
        <taxon>Nocardioidaceae</taxon>
        <taxon>Aeromicrobium</taxon>
    </lineage>
</organism>
<dbReference type="AlphaFoldDB" id="A0A5M4FIW4"/>
<name>A0A5M4FIW4_9ACTN</name>
<evidence type="ECO:0000313" key="1">
    <source>
        <dbReference type="EMBL" id="KAA1399912.1"/>
    </source>
</evidence>
<accession>A0A5M4FIW4</accession>
<protein>
    <submittedName>
        <fullName evidence="1">Uncharacterized protein</fullName>
    </submittedName>
</protein>
<dbReference type="Proteomes" id="UP000380867">
    <property type="component" value="Unassembled WGS sequence"/>
</dbReference>
<evidence type="ECO:0000313" key="2">
    <source>
        <dbReference type="Proteomes" id="UP000380867"/>
    </source>
</evidence>
<gene>
    <name evidence="1" type="ORF">ESP70_003920</name>
</gene>
<dbReference type="OrthoDB" id="4578725at2"/>
<proteinExistence type="predicted"/>
<dbReference type="EMBL" id="SDPQ02000001">
    <property type="protein sequence ID" value="KAA1399912.1"/>
    <property type="molecule type" value="Genomic_DNA"/>
</dbReference>
<dbReference type="RefSeq" id="WP_149688024.1">
    <property type="nucleotide sequence ID" value="NZ_SDPQ02000001.1"/>
</dbReference>